<evidence type="ECO:0000256" key="1">
    <source>
        <dbReference type="SAM" id="MobiDB-lite"/>
    </source>
</evidence>
<gene>
    <name evidence="3" type="ORF">ETSY2_13130</name>
</gene>
<reference evidence="3 4" key="1">
    <citation type="journal article" date="2014" name="Nature">
        <title>An environmental bacterial taxon with a large and distinct metabolic repertoire.</title>
        <authorList>
            <person name="Wilson M.C."/>
            <person name="Mori T."/>
            <person name="Ruckert C."/>
            <person name="Uria A.R."/>
            <person name="Helf M.J."/>
            <person name="Takada K."/>
            <person name="Gernert C."/>
            <person name="Steffens U.A."/>
            <person name="Heycke N."/>
            <person name="Schmitt S."/>
            <person name="Rinke C."/>
            <person name="Helfrich E.J."/>
            <person name="Brachmann A.O."/>
            <person name="Gurgui C."/>
            <person name="Wakimoto T."/>
            <person name="Kracht M."/>
            <person name="Crusemann M."/>
            <person name="Hentschel U."/>
            <person name="Abe I."/>
            <person name="Matsunaga S."/>
            <person name="Kalinowski J."/>
            <person name="Takeyama H."/>
            <person name="Piel J."/>
        </authorList>
    </citation>
    <scope>NUCLEOTIDE SEQUENCE [LARGE SCALE GENOMIC DNA]</scope>
    <source>
        <strain evidence="4">TSY2</strain>
    </source>
</reference>
<feature type="region of interest" description="Disordered" evidence="1">
    <location>
        <begin position="80"/>
        <end position="99"/>
    </location>
</feature>
<dbReference type="AlphaFoldDB" id="W4MA80"/>
<dbReference type="InterPro" id="IPR028082">
    <property type="entry name" value="Peripla_BP_I"/>
</dbReference>
<keyword evidence="2" id="KW-0732">Signal</keyword>
<feature type="compositionally biased region" description="Basic and acidic residues" evidence="1">
    <location>
        <begin position="87"/>
        <end position="99"/>
    </location>
</feature>
<feature type="chain" id="PRO_5004846369" description="Leucine-binding protein domain-containing protein" evidence="2">
    <location>
        <begin position="26"/>
        <end position="99"/>
    </location>
</feature>
<name>W4MA80_9BACT</name>
<accession>W4MA80</accession>
<dbReference type="HOGENOM" id="CLU_2315065_0_0_7"/>
<protein>
    <recommendedName>
        <fullName evidence="5">Leucine-binding protein domain-containing protein</fullName>
    </recommendedName>
</protein>
<dbReference type="SUPFAM" id="SSF53822">
    <property type="entry name" value="Periplasmic binding protein-like I"/>
    <property type="match status" value="1"/>
</dbReference>
<dbReference type="Proteomes" id="UP000019140">
    <property type="component" value="Unassembled WGS sequence"/>
</dbReference>
<comment type="caution">
    <text evidence="3">The sequence shown here is derived from an EMBL/GenBank/DDBJ whole genome shotgun (WGS) entry which is preliminary data.</text>
</comment>
<dbReference type="Gene3D" id="3.40.50.2300">
    <property type="match status" value="1"/>
</dbReference>
<evidence type="ECO:0000313" key="4">
    <source>
        <dbReference type="Proteomes" id="UP000019140"/>
    </source>
</evidence>
<evidence type="ECO:0000256" key="2">
    <source>
        <dbReference type="SAM" id="SignalP"/>
    </source>
</evidence>
<evidence type="ECO:0008006" key="5">
    <source>
        <dbReference type="Google" id="ProtNLM"/>
    </source>
</evidence>
<proteinExistence type="predicted"/>
<dbReference type="EMBL" id="AZHX01000528">
    <property type="protein sequence ID" value="ETX07105.1"/>
    <property type="molecule type" value="Genomic_DNA"/>
</dbReference>
<evidence type="ECO:0000313" key="3">
    <source>
        <dbReference type="EMBL" id="ETX07105.1"/>
    </source>
</evidence>
<feature type="signal peptide" evidence="2">
    <location>
        <begin position="1"/>
        <end position="25"/>
    </location>
</feature>
<sequence>MRRRFWAQLVVVLMILALIATPAMAQKKKSKTIKIGLLYALSGLAAVYTKGTIIGHEIAAEEINAKGGCIREKDYVCDPRQQTQAGHCRERVPPYGDPR</sequence>
<keyword evidence="4" id="KW-1185">Reference proteome</keyword>
<organism evidence="3 4">
    <name type="scientific">Candidatus Entotheonella gemina</name>
    <dbReference type="NCBI Taxonomy" id="1429439"/>
    <lineage>
        <taxon>Bacteria</taxon>
        <taxon>Pseudomonadati</taxon>
        <taxon>Nitrospinota/Tectimicrobiota group</taxon>
        <taxon>Candidatus Tectimicrobiota</taxon>
        <taxon>Candidatus Entotheonellia</taxon>
        <taxon>Candidatus Entotheonellales</taxon>
        <taxon>Candidatus Entotheonellaceae</taxon>
        <taxon>Candidatus Entotheonella</taxon>
    </lineage>
</organism>